<dbReference type="AlphaFoldDB" id="W2S3A6"/>
<keyword evidence="5" id="KW-1185">Reference proteome</keyword>
<keyword evidence="1" id="KW-0175">Coiled coil</keyword>
<dbReference type="OrthoDB" id="3166386at2759"/>
<dbReference type="GeneID" id="19968902"/>
<protein>
    <submittedName>
        <fullName evidence="4">Uncharacterized protein</fullName>
    </submittedName>
</protein>
<feature type="coiled-coil region" evidence="1">
    <location>
        <begin position="439"/>
        <end position="466"/>
    </location>
</feature>
<dbReference type="VEuPathDB" id="FungiDB:HMPREF1541_01563"/>
<dbReference type="InParanoid" id="W2S3A6"/>
<dbReference type="STRING" id="1220924.W2S3A6"/>
<dbReference type="EMBL" id="KB822718">
    <property type="protein sequence ID" value="ETN42409.1"/>
    <property type="molecule type" value="Genomic_DNA"/>
</dbReference>
<gene>
    <name evidence="4" type="ORF">HMPREF1541_01563</name>
</gene>
<reference evidence="4 5" key="1">
    <citation type="submission" date="2013-03" db="EMBL/GenBank/DDBJ databases">
        <title>The Genome Sequence of Phialophora europaea CBS 101466.</title>
        <authorList>
            <consortium name="The Broad Institute Genomics Platform"/>
            <person name="Cuomo C."/>
            <person name="de Hoog S."/>
            <person name="Gorbushina A."/>
            <person name="Walker B."/>
            <person name="Young S.K."/>
            <person name="Zeng Q."/>
            <person name="Gargeya S."/>
            <person name="Fitzgerald M."/>
            <person name="Haas B."/>
            <person name="Abouelleil A."/>
            <person name="Allen A.W."/>
            <person name="Alvarado L."/>
            <person name="Arachchi H.M."/>
            <person name="Berlin A.M."/>
            <person name="Chapman S.B."/>
            <person name="Gainer-Dewar J."/>
            <person name="Goldberg J."/>
            <person name="Griggs A."/>
            <person name="Gujja S."/>
            <person name="Hansen M."/>
            <person name="Howarth C."/>
            <person name="Imamovic A."/>
            <person name="Ireland A."/>
            <person name="Larimer J."/>
            <person name="McCowan C."/>
            <person name="Murphy C."/>
            <person name="Pearson M."/>
            <person name="Poon T.W."/>
            <person name="Priest M."/>
            <person name="Roberts A."/>
            <person name="Saif S."/>
            <person name="Shea T."/>
            <person name="Sisk P."/>
            <person name="Sykes S."/>
            <person name="Wortman J."/>
            <person name="Nusbaum C."/>
            <person name="Birren B."/>
        </authorList>
    </citation>
    <scope>NUCLEOTIDE SEQUENCE [LARGE SCALE GENOMIC DNA]</scope>
    <source>
        <strain evidence="4 5">CBS 101466</strain>
    </source>
</reference>
<dbReference type="eggNOG" id="ENOG502RKTI">
    <property type="taxonomic scope" value="Eukaryota"/>
</dbReference>
<name>W2S3A6_CYPE1</name>
<evidence type="ECO:0000256" key="1">
    <source>
        <dbReference type="SAM" id="Coils"/>
    </source>
</evidence>
<proteinExistence type="predicted"/>
<sequence>MASATDIITYIGVPLAVVGVLPILYTFVLAIFTRRRIQAVLVHHGHKPLTSTRHHDGFTIRSSPMTSLLEVELPRYTIAPFDRSSDEYWRPTGDGEEQDEESQRLLNRAESTLSMVEEGRVRGYLRGGSWRAFNWKKLIVGKKLYRLQYEDELREPAAEIDFSDLVHYLLDWGAVPDAMGWEQLKSGGLWTPAGTVLLRKAGRGDNTPKAHMDWVLRTTMPDESDGVLSLTIRWSKDAQAISDLRGAASLPPGWGRLKQPALLDSPDSERSSEAGQNLPARIEALKLTSKYARDSTSFRFVASDNRIHQAHWETSNMCTGSLTQPFLDPEHTASATWFTSAAAACLLIQRPPASHLWGFNLPPHLAAFSRKDSMPCGILVLLGILAEDATPQWSLSSSDTDALASASASNAAQRHHQRFLARREAERLEATMPPDQARVHRANREAEFHRQQRADISEKMAELRQRDERRVADAIASPRLSPVRVAEACLAWLARRGEVGAEWDVRQLAEAVLYLMVLDGRGFEKKGEGDEEEKNEGRIVVQVLEEWMDWNAAGGMKRQHFLFLEQRKLEFCFAASIIAVIHMAEATGQRKANVDMMECLRLWRTVRLG</sequence>
<evidence type="ECO:0000313" key="5">
    <source>
        <dbReference type="Proteomes" id="UP000030752"/>
    </source>
</evidence>
<keyword evidence="3" id="KW-1133">Transmembrane helix</keyword>
<dbReference type="Proteomes" id="UP000030752">
    <property type="component" value="Unassembled WGS sequence"/>
</dbReference>
<keyword evidence="3" id="KW-0812">Transmembrane</keyword>
<feature type="transmembrane region" description="Helical" evidence="3">
    <location>
        <begin position="7"/>
        <end position="32"/>
    </location>
</feature>
<accession>W2S3A6</accession>
<evidence type="ECO:0000313" key="4">
    <source>
        <dbReference type="EMBL" id="ETN42409.1"/>
    </source>
</evidence>
<dbReference type="RefSeq" id="XP_008714145.1">
    <property type="nucleotide sequence ID" value="XM_008715923.1"/>
</dbReference>
<keyword evidence="3" id="KW-0472">Membrane</keyword>
<evidence type="ECO:0000256" key="3">
    <source>
        <dbReference type="SAM" id="Phobius"/>
    </source>
</evidence>
<feature type="region of interest" description="Disordered" evidence="2">
    <location>
        <begin position="258"/>
        <end position="277"/>
    </location>
</feature>
<dbReference type="HOGENOM" id="CLU_035045_0_0_1"/>
<evidence type="ECO:0000256" key="2">
    <source>
        <dbReference type="SAM" id="MobiDB-lite"/>
    </source>
</evidence>
<organism evidence="4 5">
    <name type="scientific">Cyphellophora europaea (strain CBS 101466)</name>
    <name type="common">Phialophora europaea</name>
    <dbReference type="NCBI Taxonomy" id="1220924"/>
    <lineage>
        <taxon>Eukaryota</taxon>
        <taxon>Fungi</taxon>
        <taxon>Dikarya</taxon>
        <taxon>Ascomycota</taxon>
        <taxon>Pezizomycotina</taxon>
        <taxon>Eurotiomycetes</taxon>
        <taxon>Chaetothyriomycetidae</taxon>
        <taxon>Chaetothyriales</taxon>
        <taxon>Cyphellophoraceae</taxon>
        <taxon>Cyphellophora</taxon>
    </lineage>
</organism>